<accession>A0A139IRZ3</accession>
<proteinExistence type="predicted"/>
<dbReference type="Proteomes" id="UP000073492">
    <property type="component" value="Unassembled WGS sequence"/>
</dbReference>
<organism evidence="1 2">
    <name type="scientific">Pseudocercospora musae</name>
    <dbReference type="NCBI Taxonomy" id="113226"/>
    <lineage>
        <taxon>Eukaryota</taxon>
        <taxon>Fungi</taxon>
        <taxon>Dikarya</taxon>
        <taxon>Ascomycota</taxon>
        <taxon>Pezizomycotina</taxon>
        <taxon>Dothideomycetes</taxon>
        <taxon>Dothideomycetidae</taxon>
        <taxon>Mycosphaerellales</taxon>
        <taxon>Mycosphaerellaceae</taxon>
        <taxon>Pseudocercospora</taxon>
    </lineage>
</organism>
<reference evidence="1 2" key="1">
    <citation type="submission" date="2015-07" db="EMBL/GenBank/DDBJ databases">
        <title>Comparative genomics of the Sigatoka disease complex on banana suggests a link between parallel evolutionary changes in Pseudocercospora fijiensis and Pseudocercospora eumusae and increased virulence on the banana host.</title>
        <authorList>
            <person name="Chang T.-C."/>
            <person name="Salvucci A."/>
            <person name="Crous P.W."/>
            <person name="Stergiopoulos I."/>
        </authorList>
    </citation>
    <scope>NUCLEOTIDE SEQUENCE [LARGE SCALE GENOMIC DNA]</scope>
    <source>
        <strain evidence="1 2">CBS 116634</strain>
    </source>
</reference>
<comment type="caution">
    <text evidence="1">The sequence shown here is derived from an EMBL/GenBank/DDBJ whole genome shotgun (WGS) entry which is preliminary data.</text>
</comment>
<name>A0A139IRZ3_9PEZI</name>
<dbReference type="EMBL" id="LFZO01000021">
    <property type="protein sequence ID" value="KXT17362.1"/>
    <property type="molecule type" value="Genomic_DNA"/>
</dbReference>
<sequence>MPTASQTCELKHTVAAERIALPGCSPRQEPISYGVSQPYLIETRSKLQHDELRIAALQFWMVTRT</sequence>
<keyword evidence="2" id="KW-1185">Reference proteome</keyword>
<dbReference type="AlphaFoldDB" id="A0A139IRZ3"/>
<evidence type="ECO:0000313" key="2">
    <source>
        <dbReference type="Proteomes" id="UP000073492"/>
    </source>
</evidence>
<protein>
    <submittedName>
        <fullName evidence="1">Uncharacterized protein</fullName>
    </submittedName>
</protein>
<evidence type="ECO:0000313" key="1">
    <source>
        <dbReference type="EMBL" id="KXT17362.1"/>
    </source>
</evidence>
<gene>
    <name evidence="1" type="ORF">AC579_3885</name>
</gene>